<dbReference type="PANTHER" id="PTHR43869">
    <property type="entry name" value="GLYCINE BETAINE/PROLINE BETAINE TRANSPORT SYSTEM ATP-BINDING PROTEIN PROV"/>
    <property type="match status" value="1"/>
</dbReference>
<dbReference type="PROSITE" id="PS00211">
    <property type="entry name" value="ABC_TRANSPORTER_1"/>
    <property type="match status" value="1"/>
</dbReference>
<sequence>MLRLEHVQKRFKDKVVIKDLSLEVHDGELLVLIGPSGCGKTTTLKMMNRLLPLSGGHIYVDGEDIAALDPVKLRRNMGYVIQQGGLFPHMTVRQNIEIIEKLEKRPKDEMTERTRSLMAMIGLDPEEYLDRYPAELSGGQQQRVGVARALATDPEYVLFDEPFSALDPPTRMALQDEVVSLHEKLNKTMIFVTHDMDEAIKIADRICLMKDGEIVQLDTSENILRHPANAFVSEFVGSGRIWSAPEFIRAQDIMIDHPVKCRGDLTVEGCIIRLQEYRVSSLMVVDKAGRLIGVVDKSVLIKRPKPDAQADAVMRPVRFSVHPEDQLIDIVKAIPPEDVGRINDIPVVDSENRLVGLVTNNNIVSKFIRPWLADTEADEEGRVTADD</sequence>
<feature type="domain" description="CBS" evidence="10">
    <location>
        <begin position="314"/>
        <end position="375"/>
    </location>
</feature>
<dbReference type="SMART" id="SM00382">
    <property type="entry name" value="AAA"/>
    <property type="match status" value="1"/>
</dbReference>
<comment type="caution">
    <text evidence="11">The sequence shown here is derived from an EMBL/GenBank/DDBJ whole genome shotgun (WGS) entry which is preliminary data.</text>
</comment>
<keyword evidence="6 7" id="KW-0129">CBS domain</keyword>
<protein>
    <recommendedName>
        <fullName evidence="8">Quaternary amine transport ATP-binding protein</fullName>
        <ecNumber evidence="8">7.6.2.9</ecNumber>
    </recommendedName>
</protein>
<feature type="domain" description="CBS" evidence="10">
    <location>
        <begin position="254"/>
        <end position="312"/>
    </location>
</feature>
<evidence type="ECO:0000313" key="12">
    <source>
        <dbReference type="Proteomes" id="UP000473648"/>
    </source>
</evidence>
<organism evidence="11 12">
    <name type="scientific">Candidatus Pseudoramibacter fermentans</name>
    <dbReference type="NCBI Taxonomy" id="2594427"/>
    <lineage>
        <taxon>Bacteria</taxon>
        <taxon>Bacillati</taxon>
        <taxon>Bacillota</taxon>
        <taxon>Clostridia</taxon>
        <taxon>Eubacteriales</taxon>
        <taxon>Eubacteriaceae</taxon>
        <taxon>Pseudoramibacter</taxon>
    </lineage>
</organism>
<comment type="similarity">
    <text evidence="1 8">Belongs to the ABC transporter superfamily.</text>
</comment>
<dbReference type="InterPro" id="IPR046342">
    <property type="entry name" value="CBS_dom_sf"/>
</dbReference>
<evidence type="ECO:0000259" key="9">
    <source>
        <dbReference type="PROSITE" id="PS50893"/>
    </source>
</evidence>
<evidence type="ECO:0000256" key="5">
    <source>
        <dbReference type="ARBA" id="ARBA00022970"/>
    </source>
</evidence>
<evidence type="ECO:0000256" key="3">
    <source>
        <dbReference type="ARBA" id="ARBA00022741"/>
    </source>
</evidence>
<keyword evidence="3 8" id="KW-0547">Nucleotide-binding</keyword>
<dbReference type="GO" id="GO:0005886">
    <property type="term" value="C:plasma membrane"/>
    <property type="evidence" value="ECO:0007669"/>
    <property type="project" value="UniProtKB-SubCell"/>
</dbReference>
<gene>
    <name evidence="11" type="ORF">FRC53_02140</name>
</gene>
<dbReference type="PANTHER" id="PTHR43869:SF1">
    <property type="entry name" value="GLYCINE BETAINE_PROLINE BETAINE TRANSPORT SYSTEM ATP-BINDING PROTEIN PROV"/>
    <property type="match status" value="1"/>
</dbReference>
<keyword evidence="12" id="KW-1185">Reference proteome</keyword>
<dbReference type="PROSITE" id="PS51371">
    <property type="entry name" value="CBS"/>
    <property type="match status" value="2"/>
</dbReference>
<evidence type="ECO:0000313" key="11">
    <source>
        <dbReference type="EMBL" id="MQM72235.1"/>
    </source>
</evidence>
<evidence type="ECO:0000256" key="8">
    <source>
        <dbReference type="RuleBase" id="RU369116"/>
    </source>
</evidence>
<comment type="subcellular location">
    <subcellularLocation>
        <location evidence="8">Cell inner membrane</location>
        <topology evidence="8">Peripheral membrane protein</topology>
    </subcellularLocation>
</comment>
<name>A0A6L5GPP1_9FIRM</name>
<dbReference type="SUPFAM" id="SSF54631">
    <property type="entry name" value="CBS-domain pair"/>
    <property type="match status" value="1"/>
</dbReference>
<dbReference type="GO" id="GO:0005524">
    <property type="term" value="F:ATP binding"/>
    <property type="evidence" value="ECO:0007669"/>
    <property type="project" value="UniProtKB-UniRule"/>
</dbReference>
<dbReference type="InterPro" id="IPR003439">
    <property type="entry name" value="ABC_transporter-like_ATP-bd"/>
</dbReference>
<dbReference type="AlphaFoldDB" id="A0A6L5GPP1"/>
<dbReference type="EMBL" id="VOGB01000003">
    <property type="protein sequence ID" value="MQM72235.1"/>
    <property type="molecule type" value="Genomic_DNA"/>
</dbReference>
<keyword evidence="5" id="KW-0029">Amino-acid transport</keyword>
<dbReference type="SUPFAM" id="SSF52540">
    <property type="entry name" value="P-loop containing nucleoside triphosphate hydrolases"/>
    <property type="match status" value="1"/>
</dbReference>
<dbReference type="NCBIfam" id="TIGR01186">
    <property type="entry name" value="proV"/>
    <property type="match status" value="1"/>
</dbReference>
<dbReference type="InterPro" id="IPR005892">
    <property type="entry name" value="Gly-betaine_transp_ATP-bd"/>
</dbReference>
<keyword evidence="8" id="KW-0997">Cell inner membrane</keyword>
<dbReference type="Gene3D" id="3.40.50.300">
    <property type="entry name" value="P-loop containing nucleotide triphosphate hydrolases"/>
    <property type="match status" value="1"/>
</dbReference>
<keyword evidence="2 8" id="KW-0813">Transport</keyword>
<dbReference type="Pfam" id="PF00005">
    <property type="entry name" value="ABC_tran"/>
    <property type="match status" value="1"/>
</dbReference>
<accession>A0A6L5GPP1</accession>
<dbReference type="GO" id="GO:0006865">
    <property type="term" value="P:amino acid transport"/>
    <property type="evidence" value="ECO:0007669"/>
    <property type="project" value="UniProtKB-UniRule"/>
</dbReference>
<keyword evidence="8" id="KW-1003">Cell membrane</keyword>
<reference evidence="11" key="1">
    <citation type="journal article" date="2020" name="Appl. Environ. Microbiol.">
        <title>Medium-Chain Fatty Acid Synthesis by 'Candidatus Weimeria bifida' gen. nov., sp. nov., and 'Candidatus Pseudoramibacter fermentans' sp. nov.</title>
        <authorList>
            <person name="Scarborough M.J."/>
            <person name="Myers K.S."/>
            <person name="Donohue T.J."/>
            <person name="Noguera D.R."/>
        </authorList>
    </citation>
    <scope>NUCLEOTIDE SEQUENCE</scope>
    <source>
        <strain evidence="11">EUB1.1</strain>
    </source>
</reference>
<evidence type="ECO:0000256" key="2">
    <source>
        <dbReference type="ARBA" id="ARBA00022448"/>
    </source>
</evidence>
<dbReference type="FunFam" id="3.40.50.300:FF:000425">
    <property type="entry name" value="Probable ABC transporter, ATP-binding subunit"/>
    <property type="match status" value="1"/>
</dbReference>
<dbReference type="InterPro" id="IPR027417">
    <property type="entry name" value="P-loop_NTPase"/>
</dbReference>
<dbReference type="Proteomes" id="UP000473648">
    <property type="component" value="Unassembled WGS sequence"/>
</dbReference>
<dbReference type="SMART" id="SM00116">
    <property type="entry name" value="CBS"/>
    <property type="match status" value="2"/>
</dbReference>
<dbReference type="InterPro" id="IPR017871">
    <property type="entry name" value="ABC_transporter-like_CS"/>
</dbReference>
<feature type="domain" description="ABC transporter" evidence="9">
    <location>
        <begin position="2"/>
        <end position="236"/>
    </location>
</feature>
<comment type="subunit">
    <text evidence="8">The complex is probably composed of two ATP-binding proteins, two transmembrane proteins and a solute-binding protein.</text>
</comment>
<dbReference type="PROSITE" id="PS50893">
    <property type="entry name" value="ABC_TRANSPORTER_2"/>
    <property type="match status" value="1"/>
</dbReference>
<dbReference type="CDD" id="cd02205">
    <property type="entry name" value="CBS_pair_SF"/>
    <property type="match status" value="1"/>
</dbReference>
<dbReference type="GO" id="GO:0031460">
    <property type="term" value="P:glycine betaine transport"/>
    <property type="evidence" value="ECO:0007669"/>
    <property type="project" value="InterPro"/>
</dbReference>
<proteinExistence type="inferred from homology"/>
<evidence type="ECO:0000256" key="4">
    <source>
        <dbReference type="ARBA" id="ARBA00022840"/>
    </source>
</evidence>
<dbReference type="GO" id="GO:0016887">
    <property type="term" value="F:ATP hydrolysis activity"/>
    <property type="evidence" value="ECO:0007669"/>
    <property type="project" value="UniProtKB-UniRule"/>
</dbReference>
<dbReference type="GO" id="GO:0015418">
    <property type="term" value="F:ABC-type quaternary ammonium compound transporting activity"/>
    <property type="evidence" value="ECO:0007669"/>
    <property type="project" value="UniProtKB-EC"/>
</dbReference>
<dbReference type="InterPro" id="IPR003593">
    <property type="entry name" value="AAA+_ATPase"/>
</dbReference>
<comment type="catalytic activity">
    <reaction evidence="8">
        <text>a quaternary ammonium(out) + ATP + H2O = a quaternary ammonium(in) + ADP + phosphate + H(+)</text>
        <dbReference type="Rhea" id="RHEA:11036"/>
        <dbReference type="ChEBI" id="CHEBI:15377"/>
        <dbReference type="ChEBI" id="CHEBI:15378"/>
        <dbReference type="ChEBI" id="CHEBI:30616"/>
        <dbReference type="ChEBI" id="CHEBI:35267"/>
        <dbReference type="ChEBI" id="CHEBI:43474"/>
        <dbReference type="ChEBI" id="CHEBI:456216"/>
    </reaction>
</comment>
<dbReference type="InterPro" id="IPR051921">
    <property type="entry name" value="ABC_osmolyte_uptake_ATP-bind"/>
</dbReference>
<dbReference type="InterPro" id="IPR000644">
    <property type="entry name" value="CBS_dom"/>
</dbReference>
<dbReference type="Pfam" id="PF00571">
    <property type="entry name" value="CBS"/>
    <property type="match status" value="2"/>
</dbReference>
<keyword evidence="8" id="KW-0472">Membrane</keyword>
<keyword evidence="4 8" id="KW-0067">ATP-binding</keyword>
<evidence type="ECO:0000256" key="6">
    <source>
        <dbReference type="ARBA" id="ARBA00023122"/>
    </source>
</evidence>
<evidence type="ECO:0000256" key="1">
    <source>
        <dbReference type="ARBA" id="ARBA00005417"/>
    </source>
</evidence>
<evidence type="ECO:0000259" key="10">
    <source>
        <dbReference type="PROSITE" id="PS51371"/>
    </source>
</evidence>
<dbReference type="Gene3D" id="3.10.580.10">
    <property type="entry name" value="CBS-domain"/>
    <property type="match status" value="1"/>
</dbReference>
<evidence type="ECO:0000256" key="7">
    <source>
        <dbReference type="PROSITE-ProRule" id="PRU00703"/>
    </source>
</evidence>
<dbReference type="EC" id="7.6.2.9" evidence="8"/>